<name>A0A923IXS4_9ACTO</name>
<dbReference type="RefSeq" id="WP_184453691.1">
    <property type="nucleotide sequence ID" value="NZ_JACHMK010000001.1"/>
</dbReference>
<protein>
    <submittedName>
        <fullName evidence="2">Uncharacterized protein</fullName>
    </submittedName>
</protein>
<feature type="transmembrane region" description="Helical" evidence="1">
    <location>
        <begin position="16"/>
        <end position="33"/>
    </location>
</feature>
<accession>A0A923IXS4</accession>
<comment type="caution">
    <text evidence="2">The sequence shown here is derived from an EMBL/GenBank/DDBJ whole genome shotgun (WGS) entry which is preliminary data.</text>
</comment>
<organism evidence="2 3">
    <name type="scientific">Schaalia hyovaginalis</name>
    <dbReference type="NCBI Taxonomy" id="29316"/>
    <lineage>
        <taxon>Bacteria</taxon>
        <taxon>Bacillati</taxon>
        <taxon>Actinomycetota</taxon>
        <taxon>Actinomycetes</taxon>
        <taxon>Actinomycetales</taxon>
        <taxon>Actinomycetaceae</taxon>
        <taxon>Schaalia</taxon>
    </lineage>
</organism>
<dbReference type="Proteomes" id="UP000617426">
    <property type="component" value="Unassembled WGS sequence"/>
</dbReference>
<sequence>MNTLANASPSARGREALWTWGFTVFLCAMAIFIQRLNWVFIVAAVVFGARAAYGSVAKIGGSQR</sequence>
<keyword evidence="1" id="KW-1133">Transmembrane helix</keyword>
<proteinExistence type="predicted"/>
<evidence type="ECO:0000313" key="2">
    <source>
        <dbReference type="EMBL" id="MBB6335347.1"/>
    </source>
</evidence>
<evidence type="ECO:0000256" key="1">
    <source>
        <dbReference type="SAM" id="Phobius"/>
    </source>
</evidence>
<keyword evidence="1" id="KW-0812">Transmembrane</keyword>
<keyword evidence="1" id="KW-0472">Membrane</keyword>
<feature type="transmembrane region" description="Helical" evidence="1">
    <location>
        <begin position="39"/>
        <end position="56"/>
    </location>
</feature>
<dbReference type="AlphaFoldDB" id="A0A923IXS4"/>
<keyword evidence="3" id="KW-1185">Reference proteome</keyword>
<evidence type="ECO:0000313" key="3">
    <source>
        <dbReference type="Proteomes" id="UP000617426"/>
    </source>
</evidence>
<reference evidence="2" key="1">
    <citation type="submission" date="2020-08" db="EMBL/GenBank/DDBJ databases">
        <title>Sequencing the genomes of 1000 actinobacteria strains.</title>
        <authorList>
            <person name="Klenk H.-P."/>
        </authorList>
    </citation>
    <scope>NUCLEOTIDE SEQUENCE</scope>
    <source>
        <strain evidence="2">DSM 10695</strain>
    </source>
</reference>
<gene>
    <name evidence="2" type="ORF">HD592_001912</name>
</gene>
<dbReference type="EMBL" id="JACHMK010000001">
    <property type="protein sequence ID" value="MBB6335347.1"/>
    <property type="molecule type" value="Genomic_DNA"/>
</dbReference>